<accession>A0ACC0FB38</accession>
<reference evidence="1 2" key="1">
    <citation type="journal article" date="2022" name="Plant J.">
        <title>Chromosome-level genome of Camellia lanceoleosa provides a valuable resource for understanding genome evolution and self-incompatibility.</title>
        <authorList>
            <person name="Gong W."/>
            <person name="Xiao S."/>
            <person name="Wang L."/>
            <person name="Liao Z."/>
            <person name="Chang Y."/>
            <person name="Mo W."/>
            <person name="Hu G."/>
            <person name="Li W."/>
            <person name="Zhao G."/>
            <person name="Zhu H."/>
            <person name="Hu X."/>
            <person name="Ji K."/>
            <person name="Xiang X."/>
            <person name="Song Q."/>
            <person name="Yuan D."/>
            <person name="Jin S."/>
            <person name="Zhang L."/>
        </authorList>
    </citation>
    <scope>NUCLEOTIDE SEQUENCE [LARGE SCALE GENOMIC DNA]</scope>
    <source>
        <strain evidence="1">SQ_2022a</strain>
    </source>
</reference>
<dbReference type="Proteomes" id="UP001060215">
    <property type="component" value="Chromosome 15"/>
</dbReference>
<keyword evidence="2" id="KW-1185">Reference proteome</keyword>
<sequence length="254" mass="27953">MTDVVDGVSNEEGDNDSFVTEGNQKNHTGDHGVAGVQAKMRSNEDRDDRSGDNVQRPHSSDADVPSSVVRGLPDVARNKVQKERKLLEFEYPLLARCGTRIGSIIGNLGGEDKCGVKNDVIDVDAIVLPGKKWSGFGINNRLGVWKMMTVEENVKIITAYKCNADGTNGVSVYFTDLKDLVRQSSVRGNKERVSNMMKKSLSAFGMDEARIEVDFNQPLEAIAQCPQQKSDTTRIEIRTHNIKISVLVGDDVRS</sequence>
<organism evidence="1 2">
    <name type="scientific">Camellia lanceoleosa</name>
    <dbReference type="NCBI Taxonomy" id="1840588"/>
    <lineage>
        <taxon>Eukaryota</taxon>
        <taxon>Viridiplantae</taxon>
        <taxon>Streptophyta</taxon>
        <taxon>Embryophyta</taxon>
        <taxon>Tracheophyta</taxon>
        <taxon>Spermatophyta</taxon>
        <taxon>Magnoliopsida</taxon>
        <taxon>eudicotyledons</taxon>
        <taxon>Gunneridae</taxon>
        <taxon>Pentapetalae</taxon>
        <taxon>asterids</taxon>
        <taxon>Ericales</taxon>
        <taxon>Theaceae</taxon>
        <taxon>Camellia</taxon>
    </lineage>
</organism>
<name>A0ACC0FB38_9ERIC</name>
<proteinExistence type="predicted"/>
<evidence type="ECO:0000313" key="1">
    <source>
        <dbReference type="EMBL" id="KAI7985880.1"/>
    </source>
</evidence>
<protein>
    <submittedName>
        <fullName evidence="1">Uncharacterized protein</fullName>
    </submittedName>
</protein>
<comment type="caution">
    <text evidence="1">The sequence shown here is derived from an EMBL/GenBank/DDBJ whole genome shotgun (WGS) entry which is preliminary data.</text>
</comment>
<evidence type="ECO:0000313" key="2">
    <source>
        <dbReference type="Proteomes" id="UP001060215"/>
    </source>
</evidence>
<gene>
    <name evidence="1" type="ORF">LOK49_LG14G01845</name>
</gene>
<dbReference type="EMBL" id="CM045772">
    <property type="protein sequence ID" value="KAI7985880.1"/>
    <property type="molecule type" value="Genomic_DNA"/>
</dbReference>